<dbReference type="SUPFAM" id="SSF81342">
    <property type="entry name" value="Transmembrane di-heme cytochromes"/>
    <property type="match status" value="1"/>
</dbReference>
<feature type="transmembrane region" description="Helical" evidence="12">
    <location>
        <begin position="186"/>
        <end position="210"/>
    </location>
</feature>
<comment type="caution">
    <text evidence="14">The sequence shown here is derived from an EMBL/GenBank/DDBJ whole genome shotgun (WGS) entry which is preliminary data.</text>
</comment>
<dbReference type="EMBL" id="VGJX01000595">
    <property type="protein sequence ID" value="MBM3275490.1"/>
    <property type="molecule type" value="Genomic_DNA"/>
</dbReference>
<evidence type="ECO:0000256" key="6">
    <source>
        <dbReference type="ARBA" id="ARBA00022692"/>
    </source>
</evidence>
<keyword evidence="9 12" id="KW-1133">Transmembrane helix</keyword>
<evidence type="ECO:0000256" key="3">
    <source>
        <dbReference type="ARBA" id="ARBA00022448"/>
    </source>
</evidence>
<sequence>MQEQTPNIEPQPERIYRHALPVRVWHWINALSLFILIMTGFQIFNAHPALYWGDRSDRDKPLLAMRAMKAETGEIKGITTILGRPFDTTGVFGYSGDKVRGFPAWATIPGGKWLSMGRQWHFFFAWILAINALIYMTYGFASRHVKKDLVPTGPDLRSIPTAVTDHLVLRHETGEASKRYNVLQKLAYLGVLFGLLPLIVLTGLTMSPTMDAAFPFLLDLFGGRQSARTLHFVTCFLFVGFIVIHVSQVILTGFFNNIRSMMTGWFTVQTTGAAHEQSETH</sequence>
<keyword evidence="7" id="KW-0479">Metal-binding</keyword>
<gene>
    <name evidence="14" type="ORF">FJZ00_10070</name>
</gene>
<dbReference type="GO" id="GO:0005506">
    <property type="term" value="F:iron ion binding"/>
    <property type="evidence" value="ECO:0007669"/>
    <property type="project" value="InterPro"/>
</dbReference>
<comment type="subcellular location">
    <subcellularLocation>
        <location evidence="1">Cell membrane</location>
        <topology evidence="1">Multi-pass membrane protein</topology>
    </subcellularLocation>
</comment>
<dbReference type="Gene3D" id="1.20.950.20">
    <property type="entry name" value="Transmembrane di-heme cytochromes, Chain C"/>
    <property type="match status" value="1"/>
</dbReference>
<evidence type="ECO:0000313" key="14">
    <source>
        <dbReference type="EMBL" id="MBM3275490.1"/>
    </source>
</evidence>
<evidence type="ECO:0000256" key="7">
    <source>
        <dbReference type="ARBA" id="ARBA00022723"/>
    </source>
</evidence>
<evidence type="ECO:0000313" key="15">
    <source>
        <dbReference type="Proteomes" id="UP000703893"/>
    </source>
</evidence>
<feature type="domain" description="Cytochrome b561 bacterial/Ni-hydrogenase" evidence="13">
    <location>
        <begin position="17"/>
        <end position="264"/>
    </location>
</feature>
<dbReference type="AlphaFoldDB" id="A0A937X7B4"/>
<keyword evidence="10" id="KW-0408">Iron</keyword>
<dbReference type="PROSITE" id="PS00882">
    <property type="entry name" value="NI_HGENASE_CYTB_1"/>
    <property type="match status" value="1"/>
</dbReference>
<dbReference type="Proteomes" id="UP000703893">
    <property type="component" value="Unassembled WGS sequence"/>
</dbReference>
<comment type="similarity">
    <text evidence="2">Belongs to the HupC/HyaC/HydC family.</text>
</comment>
<accession>A0A937X7B4</accession>
<keyword evidence="6 12" id="KW-0812">Transmembrane</keyword>
<proteinExistence type="inferred from homology"/>
<keyword evidence="11 12" id="KW-0472">Membrane</keyword>
<evidence type="ECO:0000256" key="12">
    <source>
        <dbReference type="SAM" id="Phobius"/>
    </source>
</evidence>
<dbReference type="PANTHER" id="PTHR30485">
    <property type="entry name" value="NI/FE-HYDROGENASE 1 B-TYPE CYTOCHROME SUBUNIT"/>
    <property type="match status" value="1"/>
</dbReference>
<feature type="transmembrane region" description="Helical" evidence="12">
    <location>
        <begin position="24"/>
        <end position="44"/>
    </location>
</feature>
<dbReference type="PANTHER" id="PTHR30485:SF1">
    <property type="entry name" value="CYTOCHROME YDHU-RELATED"/>
    <property type="match status" value="1"/>
</dbReference>
<dbReference type="GO" id="GO:0022904">
    <property type="term" value="P:respiratory electron transport chain"/>
    <property type="evidence" value="ECO:0007669"/>
    <property type="project" value="InterPro"/>
</dbReference>
<feature type="transmembrane region" description="Helical" evidence="12">
    <location>
        <begin position="120"/>
        <end position="141"/>
    </location>
</feature>
<reference evidence="14 15" key="1">
    <citation type="submission" date="2019-03" db="EMBL/GenBank/DDBJ databases">
        <title>Lake Tanganyika Metagenome-Assembled Genomes (MAGs).</title>
        <authorList>
            <person name="Tran P."/>
        </authorList>
    </citation>
    <scope>NUCLEOTIDE SEQUENCE [LARGE SCALE GENOMIC DNA]</scope>
    <source>
        <strain evidence="14">K_DeepCast_65m_m2_236</strain>
    </source>
</reference>
<protein>
    <submittedName>
        <fullName evidence="14">Cytochrome b/b6 domain-containing protein</fullName>
    </submittedName>
</protein>
<keyword evidence="4" id="KW-1003">Cell membrane</keyword>
<keyword evidence="8" id="KW-0249">Electron transport</keyword>
<feature type="transmembrane region" description="Helical" evidence="12">
    <location>
        <begin position="230"/>
        <end position="255"/>
    </location>
</feature>
<dbReference type="GO" id="GO:0005886">
    <property type="term" value="C:plasma membrane"/>
    <property type="evidence" value="ECO:0007669"/>
    <property type="project" value="UniProtKB-SubCell"/>
</dbReference>
<dbReference type="GO" id="GO:0020037">
    <property type="term" value="F:heme binding"/>
    <property type="evidence" value="ECO:0007669"/>
    <property type="project" value="TreeGrafter"/>
</dbReference>
<evidence type="ECO:0000256" key="5">
    <source>
        <dbReference type="ARBA" id="ARBA00022617"/>
    </source>
</evidence>
<name>A0A937X7B4_9BACT</name>
<dbReference type="InterPro" id="IPR016174">
    <property type="entry name" value="Di-haem_cyt_TM"/>
</dbReference>
<dbReference type="InterPro" id="IPR051542">
    <property type="entry name" value="Hydrogenase_cytochrome"/>
</dbReference>
<evidence type="ECO:0000256" key="8">
    <source>
        <dbReference type="ARBA" id="ARBA00022982"/>
    </source>
</evidence>
<evidence type="ECO:0000256" key="10">
    <source>
        <dbReference type="ARBA" id="ARBA00023004"/>
    </source>
</evidence>
<evidence type="ECO:0000259" key="13">
    <source>
        <dbReference type="Pfam" id="PF01292"/>
    </source>
</evidence>
<evidence type="ECO:0000256" key="2">
    <source>
        <dbReference type="ARBA" id="ARBA00008622"/>
    </source>
</evidence>
<dbReference type="GO" id="GO:0009055">
    <property type="term" value="F:electron transfer activity"/>
    <property type="evidence" value="ECO:0007669"/>
    <property type="project" value="InterPro"/>
</dbReference>
<dbReference type="Pfam" id="PF01292">
    <property type="entry name" value="Ni_hydr_CYTB"/>
    <property type="match status" value="1"/>
</dbReference>
<dbReference type="InterPro" id="IPR011577">
    <property type="entry name" value="Cyt_b561_bac/Ni-Hgenase"/>
</dbReference>
<evidence type="ECO:0000256" key="11">
    <source>
        <dbReference type="ARBA" id="ARBA00023136"/>
    </source>
</evidence>
<keyword evidence="3" id="KW-0813">Transport</keyword>
<organism evidence="14 15">
    <name type="scientific">Candidatus Tanganyikabacteria bacterium</name>
    <dbReference type="NCBI Taxonomy" id="2961651"/>
    <lineage>
        <taxon>Bacteria</taxon>
        <taxon>Bacillati</taxon>
        <taxon>Candidatus Sericytochromatia</taxon>
        <taxon>Candidatus Tanganyikabacteria</taxon>
    </lineage>
</organism>
<evidence type="ECO:0000256" key="1">
    <source>
        <dbReference type="ARBA" id="ARBA00004651"/>
    </source>
</evidence>
<evidence type="ECO:0000256" key="4">
    <source>
        <dbReference type="ARBA" id="ARBA00022475"/>
    </source>
</evidence>
<keyword evidence="5" id="KW-0349">Heme</keyword>
<evidence type="ECO:0000256" key="9">
    <source>
        <dbReference type="ARBA" id="ARBA00022989"/>
    </source>
</evidence>
<dbReference type="InterPro" id="IPR000516">
    <property type="entry name" value="Ni-dep_Hydgase_cyt-B"/>
</dbReference>